<dbReference type="GO" id="GO:0016020">
    <property type="term" value="C:membrane"/>
    <property type="evidence" value="ECO:0007669"/>
    <property type="project" value="UniProtKB-SubCell"/>
</dbReference>
<feature type="region of interest" description="Disordered" evidence="11">
    <location>
        <begin position="1216"/>
        <end position="1238"/>
    </location>
</feature>
<feature type="transmembrane region" description="Helical" evidence="12">
    <location>
        <begin position="903"/>
        <end position="923"/>
    </location>
</feature>
<evidence type="ECO:0000256" key="13">
    <source>
        <dbReference type="SAM" id="SignalP"/>
    </source>
</evidence>
<evidence type="ECO:0000256" key="5">
    <source>
        <dbReference type="ARBA" id="ARBA00022723"/>
    </source>
</evidence>
<dbReference type="GO" id="GO:0003677">
    <property type="term" value="F:DNA binding"/>
    <property type="evidence" value="ECO:0007669"/>
    <property type="project" value="InterPro"/>
</dbReference>
<dbReference type="SMART" id="SM00906">
    <property type="entry name" value="Fungal_trans"/>
    <property type="match status" value="1"/>
</dbReference>
<feature type="transmembrane region" description="Helical" evidence="12">
    <location>
        <begin position="862"/>
        <end position="882"/>
    </location>
</feature>
<evidence type="ECO:0000256" key="3">
    <source>
        <dbReference type="ARBA" id="ARBA00022448"/>
    </source>
</evidence>
<evidence type="ECO:0000256" key="4">
    <source>
        <dbReference type="ARBA" id="ARBA00022692"/>
    </source>
</evidence>
<dbReference type="InterPro" id="IPR007219">
    <property type="entry name" value="XnlR_reg_dom"/>
</dbReference>
<evidence type="ECO:0000256" key="6">
    <source>
        <dbReference type="ARBA" id="ARBA00022989"/>
    </source>
</evidence>
<keyword evidence="7" id="KW-0805">Transcription regulation</keyword>
<name>A0A8H7BI08_9PLEO</name>
<feature type="region of interest" description="Disordered" evidence="11">
    <location>
        <begin position="1057"/>
        <end position="1087"/>
    </location>
</feature>
<feature type="transmembrane region" description="Helical" evidence="12">
    <location>
        <begin position="1347"/>
        <end position="1368"/>
    </location>
</feature>
<dbReference type="Pfam" id="PF04082">
    <property type="entry name" value="Fungal_trans"/>
    <property type="match status" value="1"/>
</dbReference>
<keyword evidence="5" id="KW-0479">Metal-binding</keyword>
<dbReference type="PANTHER" id="PTHR47338">
    <property type="entry name" value="ZN(II)2CYS6 TRANSCRIPTION FACTOR (EUROFUNG)-RELATED"/>
    <property type="match status" value="1"/>
</dbReference>
<evidence type="ECO:0000256" key="1">
    <source>
        <dbReference type="ARBA" id="ARBA00004123"/>
    </source>
</evidence>
<dbReference type="Pfam" id="PF03600">
    <property type="entry name" value="CitMHS"/>
    <property type="match status" value="1"/>
</dbReference>
<dbReference type="CDD" id="cd12148">
    <property type="entry name" value="fungal_TF_MHR"/>
    <property type="match status" value="1"/>
</dbReference>
<dbReference type="InterPro" id="IPR050815">
    <property type="entry name" value="TF_fung"/>
</dbReference>
<gene>
    <name evidence="15" type="ORF">GT037_001522</name>
</gene>
<dbReference type="GO" id="GO:0005634">
    <property type="term" value="C:nucleus"/>
    <property type="evidence" value="ECO:0007669"/>
    <property type="project" value="UniProtKB-SubCell"/>
</dbReference>
<reference evidence="15" key="1">
    <citation type="submission" date="2020-01" db="EMBL/GenBank/DDBJ databases">
        <authorList>
            <person name="Feng Z.H.Z."/>
        </authorList>
    </citation>
    <scope>NUCLEOTIDE SEQUENCE</scope>
    <source>
        <strain evidence="15">CBS107.38</strain>
    </source>
</reference>
<comment type="caution">
    <text evidence="15">The sequence shown here is derived from an EMBL/GenBank/DDBJ whole genome shotgun (WGS) entry which is preliminary data.</text>
</comment>
<proteinExistence type="predicted"/>
<keyword evidence="4 12" id="KW-0812">Transmembrane</keyword>
<feature type="transmembrane region" description="Helical" evidence="12">
    <location>
        <begin position="943"/>
        <end position="968"/>
    </location>
</feature>
<dbReference type="EMBL" id="JAAABM010000002">
    <property type="protein sequence ID" value="KAF7679871.1"/>
    <property type="molecule type" value="Genomic_DNA"/>
</dbReference>
<feature type="compositionally biased region" description="Basic and acidic residues" evidence="11">
    <location>
        <begin position="1218"/>
        <end position="1230"/>
    </location>
</feature>
<evidence type="ECO:0000256" key="10">
    <source>
        <dbReference type="ARBA" id="ARBA00023242"/>
    </source>
</evidence>
<dbReference type="GO" id="GO:0055085">
    <property type="term" value="P:transmembrane transport"/>
    <property type="evidence" value="ECO:0007669"/>
    <property type="project" value="InterPro"/>
</dbReference>
<feature type="chain" id="PRO_5034067834" evidence="13">
    <location>
        <begin position="18"/>
        <end position="1370"/>
    </location>
</feature>
<feature type="domain" description="Xylanolytic transcriptional activator regulatory" evidence="14">
    <location>
        <begin position="236"/>
        <end position="323"/>
    </location>
</feature>
<keyword evidence="3" id="KW-0813">Transport</keyword>
<organism evidence="15 16">
    <name type="scientific">Alternaria burnsii</name>
    <dbReference type="NCBI Taxonomy" id="1187904"/>
    <lineage>
        <taxon>Eukaryota</taxon>
        <taxon>Fungi</taxon>
        <taxon>Dikarya</taxon>
        <taxon>Ascomycota</taxon>
        <taxon>Pezizomycotina</taxon>
        <taxon>Dothideomycetes</taxon>
        <taxon>Pleosporomycetidae</taxon>
        <taxon>Pleosporales</taxon>
        <taxon>Pleosporineae</taxon>
        <taxon>Pleosporaceae</taxon>
        <taxon>Alternaria</taxon>
        <taxon>Alternaria sect. Alternaria</taxon>
    </lineage>
</organism>
<feature type="region of interest" description="Disordered" evidence="11">
    <location>
        <begin position="34"/>
        <end position="97"/>
    </location>
</feature>
<dbReference type="GO" id="GO:0006351">
    <property type="term" value="P:DNA-templated transcription"/>
    <property type="evidence" value="ECO:0007669"/>
    <property type="project" value="InterPro"/>
</dbReference>
<evidence type="ECO:0000313" key="16">
    <source>
        <dbReference type="Proteomes" id="UP000596902"/>
    </source>
</evidence>
<sequence>MLARDTLVLALPEAVLAFLERILLDDAGNIRPRYRDDDAATNGHTVAHAGPDTVKESPAPRVEEPPQCVAPTPKFNHIQQSTEDRSTGLEEESGAINPLKRRHEMPIAESWLLPFEDVDIAQYLPSQPLLGKIADFFCISFHHWIPYIHKARLQTRVRQGCQDPGHVLVLHALVAVALRHMDPNVTYLDNDQIDQQTRVSRIIVETHAMRNVTIESLQALIFLVFDLLNDGQTQRAWPLIGSLTRTIDYLQLTTEPSTSQSGSLMTPVRLVKPSNDWTELEERRRLFWIIFLLDRFCSVSTGWNTSLTADDVHRRLPADGGFFTREEPVTTPYFGIWNKAAARIGRSLANVPAQYNDEDPAIDHLPQGASPNSANGYIDASKLGAFAYCVEATESLSQVTTFFLQQRINWQDKEHAVSWLTRFKELDLRLVQWKIFLPPRWKDSNISSDRTVVDMDPNLTLAHITHNTSMILLHHPIGYPPRGWNDFVALPKECSVQTCELAAVESSNIVDKFLTHTPIPFVNVQFSFCAVIAAKALLFEHQAARKPLRSEFHRLIRNLEEMSARWRGRDTDDAKPENQAGTYAKHLKRLLEACQNDANFRFDFYDHNGLTLDPQNHASPTYAATPQARSRSLAHERSLLRNHGRNNSFNSSQSTLSPRRIPPDMNRNAALPSPSAYEQHHPRLPTAHAISPTAPPPIYQSPQVQASYRSHTPSHYAPGGTPVPGSDPSLAPYGAAGTTANHQSVQDQSLLNLSDAFMDSGFLDMDRVITFEDANFFLPGDAFRMDNDSGAEAVKSWRPILTIIIFILINLPILHPFRLPVYIPHLVAEALFYILSVLRIVSWKREDGAANRPRFIRYTVPINYVTAPLAAVLFLLAATVIGKHELMLGIIGDDDTGICPYDLVIVFLSLGYIANSLGAAGLVRSVVIRAVRLGKVGHRLYLYLYICFFGIGAFLGNDPIMVLFLSYFVRVVANIKHPRAWIQTQFCIANIATGILVSSNPTNLVLANAFKIRFVSFAANMVVPVVATTVLLFPFLLYIVFPHPDLIPQTMKARDLPEEAKNKKPANPNIPTVRKRPADGESLRSENEDAELEHILNPFLDRKSSLFGSIIFIATIILLLALNAVYLSQGGNTDFWVTLPAAVTMLCWDLTMGWTNRAATRAIARQGRGHPKSPNVDGIVSTIKNIVLTHNDHSISDTDQRSHQENISLGRLASGNVDARREAETSHETCTEEPPSGKITTQQQQQQQQIPMIGVQRALTNLGIAETSHPTSELRHRDDHVTLFKCLENRYVWCQETFPTTTVCLRQLPYDLVPFAFCMFILVEALISKGWVRVFAHWWDLWATKSGPVGCIAGMGLLGMVLSSVSVASS</sequence>
<evidence type="ECO:0000259" key="14">
    <source>
        <dbReference type="SMART" id="SM00906"/>
    </source>
</evidence>
<accession>A0A8H7BI08</accession>
<protein>
    <submittedName>
        <fullName evidence="15">Fungal specific transcription factor</fullName>
    </submittedName>
</protein>
<feature type="transmembrane region" description="Helical" evidence="12">
    <location>
        <begin position="1017"/>
        <end position="1041"/>
    </location>
</feature>
<keyword evidence="9" id="KW-0804">Transcription</keyword>
<feature type="transmembrane region" description="Helical" evidence="12">
    <location>
        <begin position="980"/>
        <end position="997"/>
    </location>
</feature>
<keyword evidence="10" id="KW-0539">Nucleus</keyword>
<keyword evidence="8 12" id="KW-0472">Membrane</keyword>
<keyword evidence="13" id="KW-0732">Signal</keyword>
<dbReference type="GeneID" id="62199747"/>
<reference evidence="15" key="2">
    <citation type="submission" date="2020-08" db="EMBL/GenBank/DDBJ databases">
        <title>Draft Genome Sequence of Cumin Blight Pathogen Alternaria burnsii.</title>
        <authorList>
            <person name="Feng Z."/>
        </authorList>
    </citation>
    <scope>NUCLEOTIDE SEQUENCE</scope>
    <source>
        <strain evidence="15">CBS107.38</strain>
    </source>
</reference>
<dbReference type="InterPro" id="IPR004680">
    <property type="entry name" value="Cit_transptr-like_dom"/>
</dbReference>
<feature type="compositionally biased region" description="Polar residues" evidence="11">
    <location>
        <begin position="645"/>
        <end position="657"/>
    </location>
</feature>
<feature type="transmembrane region" description="Helical" evidence="12">
    <location>
        <begin position="821"/>
        <end position="842"/>
    </location>
</feature>
<feature type="transmembrane region" description="Helical" evidence="12">
    <location>
        <begin position="1106"/>
        <end position="1129"/>
    </location>
</feature>
<evidence type="ECO:0000256" key="8">
    <source>
        <dbReference type="ARBA" id="ARBA00023136"/>
    </source>
</evidence>
<feature type="transmembrane region" description="Helical" evidence="12">
    <location>
        <begin position="1308"/>
        <end position="1327"/>
    </location>
</feature>
<feature type="compositionally biased region" description="Basic and acidic residues" evidence="11">
    <location>
        <begin position="1076"/>
        <end position="1087"/>
    </location>
</feature>
<dbReference type="Proteomes" id="UP000596902">
    <property type="component" value="Unassembled WGS sequence"/>
</dbReference>
<keyword evidence="6 12" id="KW-1133">Transmembrane helix</keyword>
<feature type="region of interest" description="Disordered" evidence="11">
    <location>
        <begin position="640"/>
        <end position="737"/>
    </location>
</feature>
<evidence type="ECO:0000256" key="7">
    <source>
        <dbReference type="ARBA" id="ARBA00023015"/>
    </source>
</evidence>
<keyword evidence="16" id="KW-1185">Reference proteome</keyword>
<comment type="subcellular location">
    <subcellularLocation>
        <location evidence="2">Membrane</location>
        <topology evidence="2">Multi-pass membrane protein</topology>
    </subcellularLocation>
    <subcellularLocation>
        <location evidence="1">Nucleus</location>
    </subcellularLocation>
</comment>
<evidence type="ECO:0000256" key="2">
    <source>
        <dbReference type="ARBA" id="ARBA00004141"/>
    </source>
</evidence>
<evidence type="ECO:0000256" key="12">
    <source>
        <dbReference type="SAM" id="Phobius"/>
    </source>
</evidence>
<evidence type="ECO:0000313" key="15">
    <source>
        <dbReference type="EMBL" id="KAF7679871.1"/>
    </source>
</evidence>
<evidence type="ECO:0000256" key="9">
    <source>
        <dbReference type="ARBA" id="ARBA00023163"/>
    </source>
</evidence>
<evidence type="ECO:0000256" key="11">
    <source>
        <dbReference type="SAM" id="MobiDB-lite"/>
    </source>
</evidence>
<dbReference type="PANTHER" id="PTHR47338:SF23">
    <property type="entry name" value="ZN(II)2CYS6 TRANSCRIPTION FACTOR (EUROFUNG)"/>
    <property type="match status" value="1"/>
</dbReference>
<feature type="signal peptide" evidence="13">
    <location>
        <begin position="1"/>
        <end position="17"/>
    </location>
</feature>
<dbReference type="GO" id="GO:0008270">
    <property type="term" value="F:zinc ion binding"/>
    <property type="evidence" value="ECO:0007669"/>
    <property type="project" value="InterPro"/>
</dbReference>
<feature type="compositionally biased region" description="Polar residues" evidence="11">
    <location>
        <begin position="700"/>
        <end position="713"/>
    </location>
</feature>
<dbReference type="RefSeq" id="XP_038789861.1">
    <property type="nucleotide sequence ID" value="XM_038926569.1"/>
</dbReference>
<dbReference type="GO" id="GO:0000981">
    <property type="term" value="F:DNA-binding transcription factor activity, RNA polymerase II-specific"/>
    <property type="evidence" value="ECO:0007669"/>
    <property type="project" value="InterPro"/>
</dbReference>